<reference evidence="1" key="1">
    <citation type="journal article" date="2023" name="Science">
        <title>Genome structures resolve the early diversification of teleost fishes.</title>
        <authorList>
            <person name="Parey E."/>
            <person name="Louis A."/>
            <person name="Montfort J."/>
            <person name="Bouchez O."/>
            <person name="Roques C."/>
            <person name="Iampietro C."/>
            <person name="Lluch J."/>
            <person name="Castinel A."/>
            <person name="Donnadieu C."/>
            <person name="Desvignes T."/>
            <person name="Floi Bucao C."/>
            <person name="Jouanno E."/>
            <person name="Wen M."/>
            <person name="Mejri S."/>
            <person name="Dirks R."/>
            <person name="Jansen H."/>
            <person name="Henkel C."/>
            <person name="Chen W.J."/>
            <person name="Zahm M."/>
            <person name="Cabau C."/>
            <person name="Klopp C."/>
            <person name="Thompson A.W."/>
            <person name="Robinson-Rechavi M."/>
            <person name="Braasch I."/>
            <person name="Lecointre G."/>
            <person name="Bobe J."/>
            <person name="Postlethwait J.H."/>
            <person name="Berthelot C."/>
            <person name="Roest Crollius H."/>
            <person name="Guiguen Y."/>
        </authorList>
    </citation>
    <scope>NUCLEOTIDE SEQUENCE</scope>
    <source>
        <strain evidence="1">WJC10195</strain>
    </source>
</reference>
<proteinExistence type="predicted"/>
<gene>
    <name evidence="1" type="ORF">SKAU_G00008310</name>
</gene>
<comment type="caution">
    <text evidence="1">The sequence shown here is derived from an EMBL/GenBank/DDBJ whole genome shotgun (WGS) entry which is preliminary data.</text>
</comment>
<organism evidence="1 2">
    <name type="scientific">Synaphobranchus kaupii</name>
    <name type="common">Kaup's arrowtooth eel</name>
    <dbReference type="NCBI Taxonomy" id="118154"/>
    <lineage>
        <taxon>Eukaryota</taxon>
        <taxon>Metazoa</taxon>
        <taxon>Chordata</taxon>
        <taxon>Craniata</taxon>
        <taxon>Vertebrata</taxon>
        <taxon>Euteleostomi</taxon>
        <taxon>Actinopterygii</taxon>
        <taxon>Neopterygii</taxon>
        <taxon>Teleostei</taxon>
        <taxon>Anguilliformes</taxon>
        <taxon>Synaphobranchidae</taxon>
        <taxon>Synaphobranchus</taxon>
    </lineage>
</organism>
<dbReference type="AlphaFoldDB" id="A0A9Q1JBX3"/>
<protein>
    <submittedName>
        <fullName evidence="1">Uncharacterized protein</fullName>
    </submittedName>
</protein>
<accession>A0A9Q1JBX3</accession>
<dbReference type="EMBL" id="JAINUF010000001">
    <property type="protein sequence ID" value="KAJ8380053.1"/>
    <property type="molecule type" value="Genomic_DNA"/>
</dbReference>
<dbReference type="Proteomes" id="UP001152622">
    <property type="component" value="Chromosome 1"/>
</dbReference>
<name>A0A9Q1JBX3_SYNKA</name>
<evidence type="ECO:0000313" key="1">
    <source>
        <dbReference type="EMBL" id="KAJ8380053.1"/>
    </source>
</evidence>
<sequence>MTVGLRHPLGIFATQGKEVWEEEKHLGVRVHTHGHPSNNSQGGWIHNLWKTPSAFRSTASLELTGVSAGTNSNCSVSGNEKQKYCSRLTVGPRWTEAHGVYEILSVRQAGTPDCFGRPPVLESGRRRTPIVRPGRRTRKQTHLDGHVPQ</sequence>
<keyword evidence="2" id="KW-1185">Reference proteome</keyword>
<evidence type="ECO:0000313" key="2">
    <source>
        <dbReference type="Proteomes" id="UP001152622"/>
    </source>
</evidence>